<protein>
    <submittedName>
        <fullName evidence="1">Uncharacterized protein</fullName>
    </submittedName>
</protein>
<dbReference type="AlphaFoldDB" id="A0A3Q7EE09"/>
<evidence type="ECO:0000313" key="2">
    <source>
        <dbReference type="Proteomes" id="UP000004994"/>
    </source>
</evidence>
<reference evidence="1" key="1">
    <citation type="journal article" date="2012" name="Nature">
        <title>The tomato genome sequence provides insights into fleshy fruit evolution.</title>
        <authorList>
            <consortium name="Tomato Genome Consortium"/>
        </authorList>
    </citation>
    <scope>NUCLEOTIDE SEQUENCE [LARGE SCALE GENOMIC DNA]</scope>
    <source>
        <strain evidence="1">cv. Heinz 1706</strain>
    </source>
</reference>
<keyword evidence="2" id="KW-1185">Reference proteome</keyword>
<evidence type="ECO:0000313" key="1">
    <source>
        <dbReference type="EnsemblPlants" id="Solyc01g050075.1.1"/>
    </source>
</evidence>
<dbReference type="EnsemblPlants" id="Solyc01g050075.1.1">
    <property type="protein sequence ID" value="Solyc01g050075.1.1"/>
    <property type="gene ID" value="Solyc01g050075.1"/>
</dbReference>
<name>A0A3Q7EE09_SOLLC</name>
<proteinExistence type="predicted"/>
<sequence length="435" mass="49644">MSRSIRITDIAIPSSVLVATVNNCSTTLLNHEKQFESLGPYSDDQLYPLLFRVSNDNEDWNTYSKDLLGQDFTSQPTFYYCNITNFTAEKALDLLPRRVSRLKLTTQSQQFSPMVLSPMPTTFQPLSFLILFQVQHGTTTIALRSMILHLNLSVKHYKISFSSTEIAKKSSTILKELLVNIGPTMDTWVDPQCDHLQDLVLKPICIHPKGLPCFSHNNLCALCHLVFNRVFQQLLILRAFFMSEERENPYSRKWSNQNLRQLLCLILVPSPYFRPDPPFLKSSVSVDHVVVHVLLSRVGENRCSYRYSCRSPRGKDIMLDFTRDDIRIGHNGNLFKHARGSQTPSPISDLRLCVLLQIQQSLTTKLRLPAWSVAEEKFVVIYGVTLRPALICHLFKQSFTSHPTLICFIDSNTASKSPPMFNQSEPSITIFTNVQ</sequence>
<dbReference type="Proteomes" id="UP000004994">
    <property type="component" value="Chromosome 1"/>
</dbReference>
<dbReference type="InParanoid" id="A0A3Q7EE09"/>
<organism evidence="1">
    <name type="scientific">Solanum lycopersicum</name>
    <name type="common">Tomato</name>
    <name type="synonym">Lycopersicon esculentum</name>
    <dbReference type="NCBI Taxonomy" id="4081"/>
    <lineage>
        <taxon>Eukaryota</taxon>
        <taxon>Viridiplantae</taxon>
        <taxon>Streptophyta</taxon>
        <taxon>Embryophyta</taxon>
        <taxon>Tracheophyta</taxon>
        <taxon>Spermatophyta</taxon>
        <taxon>Magnoliopsida</taxon>
        <taxon>eudicotyledons</taxon>
        <taxon>Gunneridae</taxon>
        <taxon>Pentapetalae</taxon>
        <taxon>asterids</taxon>
        <taxon>lamiids</taxon>
        <taxon>Solanales</taxon>
        <taxon>Solanaceae</taxon>
        <taxon>Solanoideae</taxon>
        <taxon>Solaneae</taxon>
        <taxon>Solanum</taxon>
        <taxon>Solanum subgen. Lycopersicon</taxon>
    </lineage>
</organism>
<dbReference type="Gramene" id="Solyc01g050075.1.1">
    <property type="protein sequence ID" value="Solyc01g050075.1.1"/>
    <property type="gene ID" value="Solyc01g050075.1"/>
</dbReference>
<reference evidence="1" key="2">
    <citation type="submission" date="2019-01" db="UniProtKB">
        <authorList>
            <consortium name="EnsemblPlants"/>
        </authorList>
    </citation>
    <scope>IDENTIFICATION</scope>
    <source>
        <strain evidence="1">cv. Heinz 1706</strain>
    </source>
</reference>
<accession>A0A3Q7EE09</accession>